<protein>
    <submittedName>
        <fullName evidence="2">Uncharacterized protein</fullName>
    </submittedName>
</protein>
<feature type="compositionally biased region" description="Polar residues" evidence="1">
    <location>
        <begin position="11"/>
        <end position="28"/>
    </location>
</feature>
<accession>A0A9N8EA56</accession>
<keyword evidence="3" id="KW-1185">Reference proteome</keyword>
<name>A0A9N8EA56_9STRA</name>
<proteinExistence type="predicted"/>
<dbReference type="AlphaFoldDB" id="A0A9N8EA56"/>
<dbReference type="EMBL" id="CAICTM010000675">
    <property type="protein sequence ID" value="CAB9514820.1"/>
    <property type="molecule type" value="Genomic_DNA"/>
</dbReference>
<dbReference type="Proteomes" id="UP001153069">
    <property type="component" value="Unassembled WGS sequence"/>
</dbReference>
<evidence type="ECO:0000313" key="2">
    <source>
        <dbReference type="EMBL" id="CAB9514820.1"/>
    </source>
</evidence>
<reference evidence="2" key="1">
    <citation type="submission" date="2020-06" db="EMBL/GenBank/DDBJ databases">
        <authorList>
            <consortium name="Plant Systems Biology data submission"/>
        </authorList>
    </citation>
    <scope>NUCLEOTIDE SEQUENCE</scope>
    <source>
        <strain evidence="2">D6</strain>
    </source>
</reference>
<sequence>MAAKHEENAVTPDSSVCNTAEPGTTSSRHLTKPVPTAVAVSRRQTRQPMVQQEHTGIINTRRAVPAQRAPMAPARPPPREPAAVVGQETDCQGKTKFFVTNRHGDLDGETTVEEKHSYELKKNLIEKYLASHNFTQSWDIVPGESILTCIVDILKGQMYPTICSAQKETQQC</sequence>
<feature type="region of interest" description="Disordered" evidence="1">
    <location>
        <begin position="1"/>
        <end position="54"/>
    </location>
</feature>
<evidence type="ECO:0000256" key="1">
    <source>
        <dbReference type="SAM" id="MobiDB-lite"/>
    </source>
</evidence>
<comment type="caution">
    <text evidence="2">The sequence shown here is derived from an EMBL/GenBank/DDBJ whole genome shotgun (WGS) entry which is preliminary data.</text>
</comment>
<evidence type="ECO:0000313" key="3">
    <source>
        <dbReference type="Proteomes" id="UP001153069"/>
    </source>
</evidence>
<gene>
    <name evidence="2" type="ORF">SEMRO_676_G185690.1</name>
</gene>
<organism evidence="2 3">
    <name type="scientific">Seminavis robusta</name>
    <dbReference type="NCBI Taxonomy" id="568900"/>
    <lineage>
        <taxon>Eukaryota</taxon>
        <taxon>Sar</taxon>
        <taxon>Stramenopiles</taxon>
        <taxon>Ochrophyta</taxon>
        <taxon>Bacillariophyta</taxon>
        <taxon>Bacillariophyceae</taxon>
        <taxon>Bacillariophycidae</taxon>
        <taxon>Naviculales</taxon>
        <taxon>Naviculaceae</taxon>
        <taxon>Seminavis</taxon>
    </lineage>
</organism>